<dbReference type="Proteomes" id="UP000002505">
    <property type="component" value="Chromosome"/>
</dbReference>
<dbReference type="OrthoDB" id="144293at2"/>
<keyword evidence="6" id="KW-0004">4Fe-4S</keyword>
<keyword evidence="13" id="KW-0411">Iron-sulfur</keyword>
<dbReference type="PANTHER" id="PTHR24421">
    <property type="entry name" value="NITRATE/NITRITE SENSOR PROTEIN NARX-RELATED"/>
    <property type="match status" value="1"/>
</dbReference>
<dbReference type="HOGENOM" id="CLU_000445_20_15_11"/>
<evidence type="ECO:0000256" key="3">
    <source>
        <dbReference type="ARBA" id="ARBA00004496"/>
    </source>
</evidence>
<dbReference type="Gene3D" id="3.30.565.10">
    <property type="entry name" value="Histidine kinase-like ATPase, C-terminal domain"/>
    <property type="match status" value="1"/>
</dbReference>
<dbReference type="PROSITE" id="PS50109">
    <property type="entry name" value="HIS_KIN"/>
    <property type="match status" value="1"/>
</dbReference>
<evidence type="ECO:0000256" key="6">
    <source>
        <dbReference type="ARBA" id="ARBA00022485"/>
    </source>
</evidence>
<evidence type="ECO:0000256" key="8">
    <source>
        <dbReference type="ARBA" id="ARBA00022679"/>
    </source>
</evidence>
<dbReference type="GO" id="GO:0051539">
    <property type="term" value="F:4 iron, 4 sulfur cluster binding"/>
    <property type="evidence" value="ECO:0007669"/>
    <property type="project" value="UniProtKB-KW"/>
</dbReference>
<dbReference type="SUPFAM" id="SSF55874">
    <property type="entry name" value="ATPase domain of HSP90 chaperone/DNA topoisomerase II/histidine kinase"/>
    <property type="match status" value="1"/>
</dbReference>
<evidence type="ECO:0000256" key="10">
    <source>
        <dbReference type="ARBA" id="ARBA00022777"/>
    </source>
</evidence>
<evidence type="ECO:0000256" key="13">
    <source>
        <dbReference type="ARBA" id="ARBA00023014"/>
    </source>
</evidence>
<keyword evidence="9" id="KW-0479">Metal-binding</keyword>
<evidence type="ECO:0000313" key="19">
    <source>
        <dbReference type="Proteomes" id="UP000002505"/>
    </source>
</evidence>
<dbReference type="InterPro" id="IPR036890">
    <property type="entry name" value="HATPase_C_sf"/>
</dbReference>
<dbReference type="Pfam" id="PF02518">
    <property type="entry name" value="HATPase_c"/>
    <property type="match status" value="1"/>
</dbReference>
<evidence type="ECO:0000256" key="11">
    <source>
        <dbReference type="ARBA" id="ARBA00023004"/>
    </source>
</evidence>
<dbReference type="InterPro" id="IPR005467">
    <property type="entry name" value="His_kinase_dom"/>
</dbReference>
<feature type="transmembrane region" description="Helical" evidence="16">
    <location>
        <begin position="20"/>
        <end position="38"/>
    </location>
</feature>
<dbReference type="KEGG" id="ach:Achl_0643"/>
<evidence type="ECO:0000256" key="4">
    <source>
        <dbReference type="ARBA" id="ARBA00012438"/>
    </source>
</evidence>
<dbReference type="GO" id="GO:0016020">
    <property type="term" value="C:membrane"/>
    <property type="evidence" value="ECO:0007669"/>
    <property type="project" value="InterPro"/>
</dbReference>
<dbReference type="PIRSF" id="PIRSF037434">
    <property type="entry name" value="STHK_ChrS"/>
    <property type="match status" value="1"/>
</dbReference>
<dbReference type="InterPro" id="IPR050482">
    <property type="entry name" value="Sensor_HK_TwoCompSys"/>
</dbReference>
<name>B8HBF6_PSECP</name>
<evidence type="ECO:0000256" key="9">
    <source>
        <dbReference type="ARBA" id="ARBA00022723"/>
    </source>
</evidence>
<evidence type="ECO:0000256" key="5">
    <source>
        <dbReference type="ARBA" id="ARBA00017322"/>
    </source>
</evidence>
<keyword evidence="11" id="KW-0408">Iron</keyword>
<dbReference type="EC" id="2.7.13.3" evidence="4"/>
<dbReference type="eggNOG" id="COG4585">
    <property type="taxonomic scope" value="Bacteria"/>
</dbReference>
<evidence type="ECO:0000313" key="18">
    <source>
        <dbReference type="EMBL" id="ACL38641.1"/>
    </source>
</evidence>
<dbReference type="InterPro" id="IPR017205">
    <property type="entry name" value="Sig_transdc_His_kinase_ChrS"/>
</dbReference>
<evidence type="ECO:0000256" key="2">
    <source>
        <dbReference type="ARBA" id="ARBA00001966"/>
    </source>
</evidence>
<evidence type="ECO:0000256" key="1">
    <source>
        <dbReference type="ARBA" id="ARBA00000085"/>
    </source>
</evidence>
<evidence type="ECO:0000259" key="17">
    <source>
        <dbReference type="PROSITE" id="PS50109"/>
    </source>
</evidence>
<dbReference type="EMBL" id="CP001341">
    <property type="protein sequence ID" value="ACL38641.1"/>
    <property type="molecule type" value="Genomic_DNA"/>
</dbReference>
<keyword evidence="10 18" id="KW-0418">Kinase</keyword>
<accession>B8HBF6</accession>
<evidence type="ECO:0000256" key="16">
    <source>
        <dbReference type="SAM" id="Phobius"/>
    </source>
</evidence>
<keyword evidence="8" id="KW-0808">Transferase</keyword>
<keyword evidence="12" id="KW-0902">Two-component regulatory system</keyword>
<feature type="transmembrane region" description="Helical" evidence="16">
    <location>
        <begin position="115"/>
        <end position="135"/>
    </location>
</feature>
<dbReference type="Gene3D" id="1.20.5.1930">
    <property type="match status" value="1"/>
</dbReference>
<dbReference type="InterPro" id="IPR003594">
    <property type="entry name" value="HATPase_dom"/>
</dbReference>
<evidence type="ECO:0000256" key="7">
    <source>
        <dbReference type="ARBA" id="ARBA00022490"/>
    </source>
</evidence>
<comment type="cofactor">
    <cofactor evidence="2">
        <name>[4Fe-4S] cluster</name>
        <dbReference type="ChEBI" id="CHEBI:49883"/>
    </cofactor>
</comment>
<keyword evidence="16" id="KW-0812">Transmembrane</keyword>
<dbReference type="SMART" id="SM00387">
    <property type="entry name" value="HATPase_c"/>
    <property type="match status" value="1"/>
</dbReference>
<proteinExistence type="predicted"/>
<reference evidence="18" key="1">
    <citation type="submission" date="2009-01" db="EMBL/GenBank/DDBJ databases">
        <title>Complete sequence of chromosome of Arthrobacter chlorophenolicus A6.</title>
        <authorList>
            <consortium name="US DOE Joint Genome Institute"/>
            <person name="Lucas S."/>
            <person name="Copeland A."/>
            <person name="Lapidus A."/>
            <person name="Glavina del Rio T."/>
            <person name="Tice H."/>
            <person name="Bruce D."/>
            <person name="Goodwin L."/>
            <person name="Pitluck S."/>
            <person name="Goltsman E."/>
            <person name="Clum A."/>
            <person name="Larimer F."/>
            <person name="Land M."/>
            <person name="Hauser L."/>
            <person name="Kyrpides N."/>
            <person name="Mikhailova N."/>
            <person name="Jansson J."/>
            <person name="Richardson P."/>
        </authorList>
    </citation>
    <scope>NUCLEOTIDE SEQUENCE [LARGE SCALE GENOMIC DNA]</scope>
    <source>
        <strain evidence="18">A6</strain>
    </source>
</reference>
<keyword evidence="16" id="KW-1133">Transmembrane helix</keyword>
<protein>
    <recommendedName>
        <fullName evidence="5">Oxygen sensor histidine kinase NreB</fullName>
        <ecNumber evidence="4">2.7.13.3</ecNumber>
    </recommendedName>
    <alternativeName>
        <fullName evidence="15">Nitrogen regulation protein B</fullName>
    </alternativeName>
</protein>
<dbReference type="AlphaFoldDB" id="B8HBF6"/>
<dbReference type="PANTHER" id="PTHR24421:SF62">
    <property type="entry name" value="SENSORY TRANSDUCTION HISTIDINE KINASE"/>
    <property type="match status" value="1"/>
</dbReference>
<gene>
    <name evidence="18" type="ordered locus">Achl_0643</name>
</gene>
<dbReference type="CDD" id="cd16917">
    <property type="entry name" value="HATPase_UhpB-NarQ-NarX-like"/>
    <property type="match status" value="1"/>
</dbReference>
<dbReference type="InterPro" id="IPR004358">
    <property type="entry name" value="Sig_transdc_His_kin-like_C"/>
</dbReference>
<comment type="subcellular location">
    <subcellularLocation>
        <location evidence="3">Cytoplasm</location>
    </subcellularLocation>
</comment>
<evidence type="ECO:0000256" key="14">
    <source>
        <dbReference type="ARBA" id="ARBA00024827"/>
    </source>
</evidence>
<keyword evidence="19" id="KW-1185">Reference proteome</keyword>
<sequence>MTAPRPDQSSRPAGLPRLGSIDTAVHAGFAVLLVASTVRYVMRHPPADNVLVLCLAAAASLLYAGVAVLARRGLPGLAWMSALVAVWAALVIAAPSFAWCSFALFFLCRAAISGVASYVAAGIIAVSTAAGLFRLSGGTDLAMLLGPLAVGAMLTLIHDRIRSDAEEQRRLHAEVSTAQGQLAASERRAGTIAERERVSREIHDTVTQGLASSLLLLEAAGRTWPAPAAHADLRQATSLLRDNLAETRSLVHDLASPGLEGSPLPEALLTAARRYLPEARLLVTGEPRPVAADVRHTLLRVVQSAASNVRLHASATTATLTLGFLPDAVTLDVYDDGAGFDPAAAAPPSDAGGYGLRAMRQRVEQLGGTFSVESAPGEGTVVAAQLPAGPPVAPAEGRQA</sequence>
<dbReference type="GO" id="GO:0005737">
    <property type="term" value="C:cytoplasm"/>
    <property type="evidence" value="ECO:0007669"/>
    <property type="project" value="UniProtKB-SubCell"/>
</dbReference>
<keyword evidence="16" id="KW-0472">Membrane</keyword>
<evidence type="ECO:0000256" key="12">
    <source>
        <dbReference type="ARBA" id="ARBA00023012"/>
    </source>
</evidence>
<feature type="domain" description="Histidine kinase" evidence="17">
    <location>
        <begin position="298"/>
        <end position="390"/>
    </location>
</feature>
<dbReference type="GO" id="GO:0000155">
    <property type="term" value="F:phosphorelay sensor kinase activity"/>
    <property type="evidence" value="ECO:0007669"/>
    <property type="project" value="InterPro"/>
</dbReference>
<feature type="transmembrane region" description="Helical" evidence="16">
    <location>
        <begin position="50"/>
        <end position="70"/>
    </location>
</feature>
<organism evidence="18 19">
    <name type="scientific">Pseudarthrobacter chlorophenolicus (strain ATCC 700700 / DSM 12829 / CIP 107037 / JCM 12360 / KCTC 9906 / NCIMB 13794 / A6)</name>
    <name type="common">Arthrobacter chlorophenolicus</name>
    <dbReference type="NCBI Taxonomy" id="452863"/>
    <lineage>
        <taxon>Bacteria</taxon>
        <taxon>Bacillati</taxon>
        <taxon>Actinomycetota</taxon>
        <taxon>Actinomycetes</taxon>
        <taxon>Micrococcales</taxon>
        <taxon>Micrococcaceae</taxon>
        <taxon>Pseudarthrobacter</taxon>
    </lineage>
</organism>
<dbReference type="STRING" id="452863.Achl_0643"/>
<dbReference type="InterPro" id="IPR011712">
    <property type="entry name" value="Sig_transdc_His_kin_sub3_dim/P"/>
</dbReference>
<comment type="function">
    <text evidence="14">Member of the two-component regulatory system NreB/NreC involved in the control of dissimilatory nitrate/nitrite reduction in response to oxygen. NreB functions as a direct oxygen sensor histidine kinase which is autophosphorylated, in the absence of oxygen, probably at the conserved histidine residue, and transfers its phosphate group probably to a conserved aspartate residue of NreC. NreB/NreC activates the expression of the nitrate (narGHJI) and nitrite (nir) reductase operons, as well as the putative nitrate transporter gene narT.</text>
</comment>
<dbReference type="GO" id="GO:0046872">
    <property type="term" value="F:metal ion binding"/>
    <property type="evidence" value="ECO:0007669"/>
    <property type="project" value="UniProtKB-KW"/>
</dbReference>
<dbReference type="Pfam" id="PF07730">
    <property type="entry name" value="HisKA_3"/>
    <property type="match status" value="1"/>
</dbReference>
<comment type="catalytic activity">
    <reaction evidence="1">
        <text>ATP + protein L-histidine = ADP + protein N-phospho-L-histidine.</text>
        <dbReference type="EC" id="2.7.13.3"/>
    </reaction>
</comment>
<evidence type="ECO:0000256" key="15">
    <source>
        <dbReference type="ARBA" id="ARBA00030800"/>
    </source>
</evidence>
<keyword evidence="7" id="KW-0963">Cytoplasm</keyword>
<dbReference type="GO" id="GO:0046983">
    <property type="term" value="F:protein dimerization activity"/>
    <property type="evidence" value="ECO:0007669"/>
    <property type="project" value="InterPro"/>
</dbReference>
<feature type="transmembrane region" description="Helical" evidence="16">
    <location>
        <begin position="82"/>
        <end position="108"/>
    </location>
</feature>
<dbReference type="PRINTS" id="PR00344">
    <property type="entry name" value="BCTRLSENSOR"/>
</dbReference>
<dbReference type="RefSeq" id="WP_015935866.1">
    <property type="nucleotide sequence ID" value="NC_011886.1"/>
</dbReference>